<feature type="non-terminal residue" evidence="1">
    <location>
        <position position="1"/>
    </location>
</feature>
<comment type="caution">
    <text evidence="1">The sequence shown here is derived from an EMBL/GenBank/DDBJ whole genome shotgun (WGS) entry which is preliminary data.</text>
</comment>
<reference evidence="1 2" key="1">
    <citation type="submission" date="2024-05" db="EMBL/GenBank/DDBJ databases">
        <authorList>
            <person name="Wallberg A."/>
        </authorList>
    </citation>
    <scope>NUCLEOTIDE SEQUENCE [LARGE SCALE GENOMIC DNA]</scope>
</reference>
<dbReference type="AlphaFoldDB" id="A0AAV2QXK0"/>
<dbReference type="Proteomes" id="UP001497623">
    <property type="component" value="Unassembled WGS sequence"/>
</dbReference>
<proteinExistence type="predicted"/>
<accession>A0AAV2QXK0</accession>
<organism evidence="1 2">
    <name type="scientific">Meganyctiphanes norvegica</name>
    <name type="common">Northern krill</name>
    <name type="synonym">Thysanopoda norvegica</name>
    <dbReference type="NCBI Taxonomy" id="48144"/>
    <lineage>
        <taxon>Eukaryota</taxon>
        <taxon>Metazoa</taxon>
        <taxon>Ecdysozoa</taxon>
        <taxon>Arthropoda</taxon>
        <taxon>Crustacea</taxon>
        <taxon>Multicrustacea</taxon>
        <taxon>Malacostraca</taxon>
        <taxon>Eumalacostraca</taxon>
        <taxon>Eucarida</taxon>
        <taxon>Euphausiacea</taxon>
        <taxon>Euphausiidae</taxon>
        <taxon>Meganyctiphanes</taxon>
    </lineage>
</organism>
<name>A0AAV2QXK0_MEGNR</name>
<evidence type="ECO:0000313" key="1">
    <source>
        <dbReference type="EMBL" id="CAL4106448.1"/>
    </source>
</evidence>
<protein>
    <submittedName>
        <fullName evidence="1">Uncharacterized protein</fullName>
    </submittedName>
</protein>
<gene>
    <name evidence="1" type="ORF">MNOR_LOCUS18339</name>
</gene>
<evidence type="ECO:0000313" key="2">
    <source>
        <dbReference type="Proteomes" id="UP001497623"/>
    </source>
</evidence>
<dbReference type="EMBL" id="CAXKWB010013058">
    <property type="protein sequence ID" value="CAL4106448.1"/>
    <property type="molecule type" value="Genomic_DNA"/>
</dbReference>
<sequence>VTNQRTQCCYSSIPTTYLQTNSAPKLSSFPHPSYSTVNLSRGHLGLYKWWQPQGLWVAQEEFQGRICGTTVDNSSADVSSEVCVEEFFCGLLGTHVIRE</sequence>
<keyword evidence="2" id="KW-1185">Reference proteome</keyword>